<gene>
    <name evidence="11" type="ORF">F3Y22_tig00111440pilonHSYRG00064</name>
</gene>
<accession>A0A6A2Y398</accession>
<evidence type="ECO:0000259" key="10">
    <source>
        <dbReference type="PROSITE" id="PS50850"/>
    </source>
</evidence>
<comment type="similarity">
    <text evidence="2 8">Belongs to the major facilitator superfamily. Sugar transporter (TC 2.A.1.1) family.</text>
</comment>
<protein>
    <submittedName>
        <fullName evidence="11">Sugar transporter ERD6</fullName>
    </submittedName>
</protein>
<organism evidence="11 12">
    <name type="scientific">Hibiscus syriacus</name>
    <name type="common">Rose of Sharon</name>
    <dbReference type="NCBI Taxonomy" id="106335"/>
    <lineage>
        <taxon>Eukaryota</taxon>
        <taxon>Viridiplantae</taxon>
        <taxon>Streptophyta</taxon>
        <taxon>Embryophyta</taxon>
        <taxon>Tracheophyta</taxon>
        <taxon>Spermatophyta</taxon>
        <taxon>Magnoliopsida</taxon>
        <taxon>eudicotyledons</taxon>
        <taxon>Gunneridae</taxon>
        <taxon>Pentapetalae</taxon>
        <taxon>rosids</taxon>
        <taxon>malvids</taxon>
        <taxon>Malvales</taxon>
        <taxon>Malvaceae</taxon>
        <taxon>Malvoideae</taxon>
        <taxon>Hibiscus</taxon>
    </lineage>
</organism>
<feature type="transmembrane region" description="Helical" evidence="9">
    <location>
        <begin position="42"/>
        <end position="64"/>
    </location>
</feature>
<comment type="subcellular location">
    <subcellularLocation>
        <location evidence="1">Membrane</location>
        <topology evidence="1">Multi-pass membrane protein</topology>
    </subcellularLocation>
</comment>
<dbReference type="Pfam" id="PF11250">
    <property type="entry name" value="FAF"/>
    <property type="match status" value="1"/>
</dbReference>
<feature type="transmembrane region" description="Helical" evidence="9">
    <location>
        <begin position="141"/>
        <end position="159"/>
    </location>
</feature>
<dbReference type="InterPro" id="IPR003663">
    <property type="entry name" value="Sugar/inositol_transpt"/>
</dbReference>
<dbReference type="InterPro" id="IPR005829">
    <property type="entry name" value="Sugar_transporter_CS"/>
</dbReference>
<dbReference type="SUPFAM" id="SSF103473">
    <property type="entry name" value="MFS general substrate transporter"/>
    <property type="match status" value="1"/>
</dbReference>
<feature type="transmembrane region" description="Helical" evidence="9">
    <location>
        <begin position="84"/>
        <end position="107"/>
    </location>
</feature>
<keyword evidence="6 9" id="KW-1133">Transmembrane helix</keyword>
<dbReference type="GO" id="GO:0016020">
    <property type="term" value="C:membrane"/>
    <property type="evidence" value="ECO:0007669"/>
    <property type="project" value="UniProtKB-SubCell"/>
</dbReference>
<feature type="transmembrane region" description="Helical" evidence="9">
    <location>
        <begin position="412"/>
        <end position="434"/>
    </location>
</feature>
<feature type="transmembrane region" description="Helical" evidence="9">
    <location>
        <begin position="341"/>
        <end position="363"/>
    </location>
</feature>
<comment type="caution">
    <text evidence="11">The sequence shown here is derived from an EMBL/GenBank/DDBJ whole genome shotgun (WGS) entry which is preliminary data.</text>
</comment>
<feature type="transmembrane region" description="Helical" evidence="9">
    <location>
        <begin position="314"/>
        <end position="334"/>
    </location>
</feature>
<proteinExistence type="inferred from homology"/>
<keyword evidence="12" id="KW-1185">Reference proteome</keyword>
<feature type="transmembrane region" description="Helical" evidence="9">
    <location>
        <begin position="198"/>
        <end position="215"/>
    </location>
</feature>
<dbReference type="InterPro" id="IPR050549">
    <property type="entry name" value="MFS_Trehalose_Transporter"/>
</dbReference>
<dbReference type="InterPro" id="IPR044775">
    <property type="entry name" value="MFS_ERD6/Tret1-like"/>
</dbReference>
<dbReference type="InterPro" id="IPR005828">
    <property type="entry name" value="MFS_sugar_transport-like"/>
</dbReference>
<evidence type="ECO:0000256" key="7">
    <source>
        <dbReference type="ARBA" id="ARBA00023136"/>
    </source>
</evidence>
<evidence type="ECO:0000256" key="2">
    <source>
        <dbReference type="ARBA" id="ARBA00010992"/>
    </source>
</evidence>
<name>A0A6A2Y398_HIBSY</name>
<evidence type="ECO:0000256" key="6">
    <source>
        <dbReference type="ARBA" id="ARBA00022989"/>
    </source>
</evidence>
<keyword evidence="4 11" id="KW-0762">Sugar transport</keyword>
<evidence type="ECO:0000256" key="8">
    <source>
        <dbReference type="RuleBase" id="RU003346"/>
    </source>
</evidence>
<dbReference type="InterPro" id="IPR036259">
    <property type="entry name" value="MFS_trans_sf"/>
</dbReference>
<dbReference type="PANTHER" id="PTHR48021:SF93">
    <property type="entry name" value="SUGAR TRANSPORTER ERD6-LIKE 1-RELATED"/>
    <property type="match status" value="1"/>
</dbReference>
<dbReference type="Proteomes" id="UP000436088">
    <property type="component" value="Unassembled WGS sequence"/>
</dbReference>
<reference evidence="11" key="1">
    <citation type="submission" date="2019-09" db="EMBL/GenBank/DDBJ databases">
        <title>Draft genome information of white flower Hibiscus syriacus.</title>
        <authorList>
            <person name="Kim Y.-M."/>
        </authorList>
    </citation>
    <scope>NUCLEOTIDE SEQUENCE [LARGE SCALE GENOMIC DNA]</scope>
    <source>
        <strain evidence="11">YM2019G1</strain>
    </source>
</reference>
<dbReference type="FunFam" id="1.20.1250.20:FF:000043">
    <property type="entry name" value="sugar transporter ERD6-like 6"/>
    <property type="match status" value="1"/>
</dbReference>
<evidence type="ECO:0000256" key="1">
    <source>
        <dbReference type="ARBA" id="ARBA00004141"/>
    </source>
</evidence>
<feature type="transmembrane region" description="Helical" evidence="9">
    <location>
        <begin position="440"/>
        <end position="461"/>
    </location>
</feature>
<dbReference type="EMBL" id="VEPZ02001343">
    <property type="protein sequence ID" value="KAE8678150.1"/>
    <property type="molecule type" value="Genomic_DNA"/>
</dbReference>
<dbReference type="PROSITE" id="PS50850">
    <property type="entry name" value="MFS"/>
    <property type="match status" value="1"/>
</dbReference>
<dbReference type="InterPro" id="IPR046431">
    <property type="entry name" value="FAF_dom"/>
</dbReference>
<feature type="domain" description="Major facilitator superfamily (MFS) profile" evidence="10">
    <location>
        <begin position="46"/>
        <end position="465"/>
    </location>
</feature>
<dbReference type="Gene3D" id="1.20.1250.20">
    <property type="entry name" value="MFS general substrate transporter like domains"/>
    <property type="match status" value="1"/>
</dbReference>
<feature type="transmembrane region" description="Helical" evidence="9">
    <location>
        <begin position="171"/>
        <end position="192"/>
    </location>
</feature>
<dbReference type="PROSITE" id="PS00216">
    <property type="entry name" value="SUGAR_TRANSPORT_1"/>
    <property type="match status" value="1"/>
</dbReference>
<evidence type="ECO:0000256" key="9">
    <source>
        <dbReference type="SAM" id="Phobius"/>
    </source>
</evidence>
<dbReference type="InterPro" id="IPR020846">
    <property type="entry name" value="MFS_dom"/>
</dbReference>
<feature type="transmembrane region" description="Helical" evidence="9">
    <location>
        <begin position="275"/>
        <end position="294"/>
    </location>
</feature>
<dbReference type="AlphaFoldDB" id="A0A6A2Y398"/>
<feature type="transmembrane region" description="Helical" evidence="9">
    <location>
        <begin position="114"/>
        <end position="135"/>
    </location>
</feature>
<dbReference type="GO" id="GO:0051119">
    <property type="term" value="F:sugar transmembrane transporter activity"/>
    <property type="evidence" value="ECO:0007669"/>
    <property type="project" value="InterPro"/>
</dbReference>
<dbReference type="CDD" id="cd17358">
    <property type="entry name" value="MFS_GLUT6_8_Class3_like"/>
    <property type="match status" value="1"/>
</dbReference>
<dbReference type="Pfam" id="PF00083">
    <property type="entry name" value="Sugar_tr"/>
    <property type="match status" value="1"/>
</dbReference>
<dbReference type="PRINTS" id="PR00171">
    <property type="entry name" value="SUGRTRNSPORT"/>
</dbReference>
<keyword evidence="7 9" id="KW-0472">Membrane</keyword>
<evidence type="ECO:0000256" key="4">
    <source>
        <dbReference type="ARBA" id="ARBA00022597"/>
    </source>
</evidence>
<keyword evidence="3 8" id="KW-0813">Transport</keyword>
<evidence type="ECO:0000313" key="11">
    <source>
        <dbReference type="EMBL" id="KAE8678150.1"/>
    </source>
</evidence>
<evidence type="ECO:0000256" key="3">
    <source>
        <dbReference type="ARBA" id="ARBA00022448"/>
    </source>
</evidence>
<sequence>MERESLEEGLLTGRHGPSSNGTLRDSLIDNLNVPAASSLTPVLVFSTFVAVCGSFCYGCSLGYSSPVQKGIMEDLSLSVSAYSVFGSIMTIGGTVGAILSGNIADLIGRKRTMWFSEVFCTAGWLSVAFAENAFWLDIGRLLIGIGVAIICYVVPVYIAEITPKSHRGSFASANQLMTTSGFVLIFFTGTIISWRMLAVIGVVPSVVQIIGLFFIPESPRWLAKSGREKEFKASLKSLRGKDSDISEEAADIRVYMETLEQRTEGSFLELFQRRYANALIIGVGLMLLQQLGGSSGMTYYTGSIFKEAGISSNLGLQILAIVQIPVAILGLFLTDRTGRRPLLLVSASGMCFACFLQGLAFWFKELPNLKELTPSLVLIGFMIGGTALTMGLAGIPWIIMSEIFPLNVKAQAGSLVTLINWSTAWIVTCSFNFMMQWSSAGTFFFFSGIAGVTVLFVAMLVPETKGRTLEEIQASIARLSNKASPHLPLSKCGLGLVPNNNEYNPTVVESSSLPLLNTKPSMSPKKKDPGGVYGLLTCTQSLGFESCNERRVGDGDGGDDDDDEYNWRRKRREEKRSALFPPPLSSLNQKGQPCFYLKPLRQNGRLELTEVLRAVMEDGRLR</sequence>
<evidence type="ECO:0000313" key="12">
    <source>
        <dbReference type="Proteomes" id="UP000436088"/>
    </source>
</evidence>
<dbReference type="PANTHER" id="PTHR48021">
    <property type="match status" value="1"/>
</dbReference>
<evidence type="ECO:0000256" key="5">
    <source>
        <dbReference type="ARBA" id="ARBA00022692"/>
    </source>
</evidence>
<feature type="transmembrane region" description="Helical" evidence="9">
    <location>
        <begin position="375"/>
        <end position="400"/>
    </location>
</feature>
<keyword evidence="5 9" id="KW-0812">Transmembrane</keyword>
<dbReference type="NCBIfam" id="TIGR00879">
    <property type="entry name" value="SP"/>
    <property type="match status" value="1"/>
</dbReference>